<keyword evidence="3" id="KW-1185">Reference proteome</keyword>
<keyword evidence="1" id="KW-0175">Coiled coil</keyword>
<sequence>MNTTQYVSVRCGYYKREAATAVLDHAHHKRNGFTHSQNVKTEFSKDNVGYYFHGANSCAEALELLCRQHKEVMGKKVRADNNLLFEHIICFSETRYKELESKFSPERVKRAVISKLKDYANAIKAEFGFEPLGIDFHLDEGRYETRPGSKSKTFIRNIHAHVQFMNFDFSTDKLIAPLRHLMKKGKDKSGKTLKLNPNFEKIQSIAFELFKKWGFARGVSKIITGAEHLKKEEYVQQRLAVARRQAVLIKEKSEKLSTQVSKKRLELEEVTGRLNSLTSQMRKLQEQVAEFTSLKIELSEAIQQQSELAIQRIRNKLKSLTKGPSLHR</sequence>
<gene>
    <name evidence="2" type="ORF">C6Y40_02435</name>
</gene>
<dbReference type="Proteomes" id="UP000238949">
    <property type="component" value="Unassembled WGS sequence"/>
</dbReference>
<protein>
    <submittedName>
        <fullName evidence="2">Uncharacterized protein</fullName>
    </submittedName>
</protein>
<dbReference type="EMBL" id="PVNP01000014">
    <property type="protein sequence ID" value="PRO75194.1"/>
    <property type="molecule type" value="Genomic_DNA"/>
</dbReference>
<dbReference type="RefSeq" id="WP_105933178.1">
    <property type="nucleotide sequence ID" value="NZ_PVNP01000014.1"/>
</dbReference>
<evidence type="ECO:0000313" key="3">
    <source>
        <dbReference type="Proteomes" id="UP000238949"/>
    </source>
</evidence>
<organism evidence="2 3">
    <name type="scientific">Alteromonas alba</name>
    <dbReference type="NCBI Taxonomy" id="2079529"/>
    <lineage>
        <taxon>Bacteria</taxon>
        <taxon>Pseudomonadati</taxon>
        <taxon>Pseudomonadota</taxon>
        <taxon>Gammaproteobacteria</taxon>
        <taxon>Alteromonadales</taxon>
        <taxon>Alteromonadaceae</taxon>
        <taxon>Alteromonas/Salinimonas group</taxon>
        <taxon>Alteromonas</taxon>
    </lineage>
</organism>
<comment type="caution">
    <text evidence="2">The sequence shown here is derived from an EMBL/GenBank/DDBJ whole genome shotgun (WGS) entry which is preliminary data.</text>
</comment>
<proteinExistence type="predicted"/>
<dbReference type="AlphaFoldDB" id="A0A2S9VFI4"/>
<dbReference type="OrthoDB" id="6385396at2"/>
<accession>A0A2S9VFI4</accession>
<dbReference type="Gene3D" id="3.30.930.30">
    <property type="match status" value="1"/>
</dbReference>
<evidence type="ECO:0000313" key="2">
    <source>
        <dbReference type="EMBL" id="PRO75194.1"/>
    </source>
</evidence>
<reference evidence="3" key="1">
    <citation type="journal article" date="2020" name="Int. J. Syst. Evol. Microbiol.">
        <title>Alteromonas alba sp. nov., a marine bacterium isolated from the seawater of the West Pacific Ocean.</title>
        <authorList>
            <person name="Sun C."/>
            <person name="Wu Y.-H."/>
            <person name="Xamxidin M."/>
            <person name="Cheng H."/>
            <person name="Xu X.-W."/>
        </authorList>
    </citation>
    <scope>NUCLEOTIDE SEQUENCE [LARGE SCALE GENOMIC DNA]</scope>
    <source>
        <strain evidence="3">190</strain>
    </source>
</reference>
<name>A0A2S9VFI4_9ALTE</name>
<evidence type="ECO:0000256" key="1">
    <source>
        <dbReference type="SAM" id="Coils"/>
    </source>
</evidence>
<feature type="coiled-coil region" evidence="1">
    <location>
        <begin position="267"/>
        <end position="301"/>
    </location>
</feature>